<comment type="caution">
    <text evidence="2">The sequence shown here is derived from an EMBL/GenBank/DDBJ whole genome shotgun (WGS) entry which is preliminary data.</text>
</comment>
<gene>
    <name evidence="2" type="ORF">J2Z65_004000</name>
</gene>
<dbReference type="InterPro" id="IPR048147">
    <property type="entry name" value="CBO0543-like"/>
</dbReference>
<reference evidence="2 3" key="1">
    <citation type="submission" date="2021-03" db="EMBL/GenBank/DDBJ databases">
        <title>Genomic Encyclopedia of Type Strains, Phase IV (KMG-IV): sequencing the most valuable type-strain genomes for metagenomic binning, comparative biology and taxonomic classification.</title>
        <authorList>
            <person name="Goeker M."/>
        </authorList>
    </citation>
    <scope>NUCLEOTIDE SEQUENCE [LARGE SCALE GENOMIC DNA]</scope>
    <source>
        <strain evidence="2 3">DSM 24950</strain>
    </source>
</reference>
<evidence type="ECO:0000256" key="1">
    <source>
        <dbReference type="SAM" id="Phobius"/>
    </source>
</evidence>
<evidence type="ECO:0000313" key="2">
    <source>
        <dbReference type="EMBL" id="MBP1964777.1"/>
    </source>
</evidence>
<dbReference type="NCBIfam" id="NF041644">
    <property type="entry name" value="CBO0543_fam"/>
    <property type="match status" value="1"/>
</dbReference>
<evidence type="ECO:0000313" key="3">
    <source>
        <dbReference type="Proteomes" id="UP001519344"/>
    </source>
</evidence>
<proteinExistence type="predicted"/>
<protein>
    <submittedName>
        <fullName evidence="2">Uncharacterized protein</fullName>
    </submittedName>
</protein>
<keyword evidence="1" id="KW-1133">Transmembrane helix</keyword>
<feature type="transmembrane region" description="Helical" evidence="1">
    <location>
        <begin position="31"/>
        <end position="50"/>
    </location>
</feature>
<organism evidence="2 3">
    <name type="scientific">Paenibacillus aceris</name>
    <dbReference type="NCBI Taxonomy" id="869555"/>
    <lineage>
        <taxon>Bacteria</taxon>
        <taxon>Bacillati</taxon>
        <taxon>Bacillota</taxon>
        <taxon>Bacilli</taxon>
        <taxon>Bacillales</taxon>
        <taxon>Paenibacillaceae</taxon>
        <taxon>Paenibacillus</taxon>
    </lineage>
</organism>
<dbReference type="Proteomes" id="UP001519344">
    <property type="component" value="Unassembled WGS sequence"/>
</dbReference>
<accession>A0ABS4I1H9</accession>
<name>A0ABS4I1H9_9BACL</name>
<keyword evidence="3" id="KW-1185">Reference proteome</keyword>
<keyword evidence="1" id="KW-0472">Membrane</keyword>
<keyword evidence="1" id="KW-0812">Transmembrane</keyword>
<feature type="transmembrane region" description="Helical" evidence="1">
    <location>
        <begin position="6"/>
        <end position="24"/>
    </location>
</feature>
<feature type="transmembrane region" description="Helical" evidence="1">
    <location>
        <begin position="100"/>
        <end position="118"/>
    </location>
</feature>
<sequence>MTVERVILIVIWVVCIVLIPVMIPKHRTREAVLLFLFTQMITWIMSLLLVEWKAIENPIREFPSASGSNFTNNYIFFPLISTLFALYYPGQKSVAIRTFYQVRIVLLAGIYLILISRYTQILHYIHFNIFLHMILLWIVLNVVRTYASWFFQRKIQKEG</sequence>
<dbReference type="RefSeq" id="WP_167053004.1">
    <property type="nucleotide sequence ID" value="NZ_JAAOZR010000005.1"/>
</dbReference>
<feature type="transmembrane region" description="Helical" evidence="1">
    <location>
        <begin position="70"/>
        <end position="88"/>
    </location>
</feature>
<feature type="transmembrane region" description="Helical" evidence="1">
    <location>
        <begin position="124"/>
        <end position="147"/>
    </location>
</feature>
<dbReference type="EMBL" id="JAGGKV010000010">
    <property type="protein sequence ID" value="MBP1964777.1"/>
    <property type="molecule type" value="Genomic_DNA"/>
</dbReference>